<name>X6L7Q4_RETFI</name>
<dbReference type="Proteomes" id="UP000023152">
    <property type="component" value="Unassembled WGS sequence"/>
</dbReference>
<feature type="non-terminal residue" evidence="2">
    <location>
        <position position="295"/>
    </location>
</feature>
<gene>
    <name evidence="2" type="ORF">RFI_40089</name>
</gene>
<accession>X6L7Q4</accession>
<dbReference type="OrthoDB" id="6108017at2759"/>
<keyword evidence="3" id="KW-1185">Reference proteome</keyword>
<dbReference type="EMBL" id="ASPP01049710">
    <property type="protein sequence ID" value="ETN97440.1"/>
    <property type="molecule type" value="Genomic_DNA"/>
</dbReference>
<feature type="non-terminal residue" evidence="2">
    <location>
        <position position="1"/>
    </location>
</feature>
<dbReference type="AlphaFoldDB" id="X6L7Q4"/>
<evidence type="ECO:0000313" key="3">
    <source>
        <dbReference type="Proteomes" id="UP000023152"/>
    </source>
</evidence>
<feature type="region of interest" description="Disordered" evidence="1">
    <location>
        <begin position="164"/>
        <end position="295"/>
    </location>
</feature>
<dbReference type="PROSITE" id="PS50096">
    <property type="entry name" value="IQ"/>
    <property type="match status" value="1"/>
</dbReference>
<reference evidence="2 3" key="1">
    <citation type="journal article" date="2013" name="Curr. Biol.">
        <title>The Genome of the Foraminiferan Reticulomyxa filosa.</title>
        <authorList>
            <person name="Glockner G."/>
            <person name="Hulsmann N."/>
            <person name="Schleicher M."/>
            <person name="Noegel A.A."/>
            <person name="Eichinger L."/>
            <person name="Gallinger C."/>
            <person name="Pawlowski J."/>
            <person name="Sierra R."/>
            <person name="Euteneuer U."/>
            <person name="Pillet L."/>
            <person name="Moustafa A."/>
            <person name="Platzer M."/>
            <person name="Groth M."/>
            <person name="Szafranski K."/>
            <person name="Schliwa M."/>
        </authorList>
    </citation>
    <scope>NUCLEOTIDE SEQUENCE [LARGE SCALE GENOMIC DNA]</scope>
</reference>
<evidence type="ECO:0000313" key="2">
    <source>
        <dbReference type="EMBL" id="ETN97440.1"/>
    </source>
</evidence>
<feature type="compositionally biased region" description="Basic and acidic residues" evidence="1">
    <location>
        <begin position="244"/>
        <end position="265"/>
    </location>
</feature>
<comment type="caution">
    <text evidence="2">The sequence shown here is derived from an EMBL/GenBank/DDBJ whole genome shotgun (WGS) entry which is preliminary data.</text>
</comment>
<evidence type="ECO:0000256" key="1">
    <source>
        <dbReference type="SAM" id="MobiDB-lite"/>
    </source>
</evidence>
<sequence length="295" mass="35654">IFFKPAKAAVLETIMAQAGRPLSPEQNVKITKWVVQKRIKQLVGTCKAFLELRHRVRLARAAKRWEHVGRISSLLAFSLCRHLRMAREQILERKRNQSALVVQSFFRGTYECSRYRKHIVKVKKATKMIWISLLKSWLEQKVIETRKRKEEERIRMEEARKKELAENARRAEEERLREQARKEAEDRMEKERQRIQAEERAREEARKLEEQKRAEEEERKRKELEQEKELARQRIDRASTNVSKQKEEGERQKAAEARAERESSIKIKKKNIQKEERKRKQKREDDFIRKNYPEM</sequence>
<feature type="compositionally biased region" description="Basic and acidic residues" evidence="1">
    <location>
        <begin position="164"/>
        <end position="237"/>
    </location>
</feature>
<proteinExistence type="predicted"/>
<organism evidence="2 3">
    <name type="scientific">Reticulomyxa filosa</name>
    <dbReference type="NCBI Taxonomy" id="46433"/>
    <lineage>
        <taxon>Eukaryota</taxon>
        <taxon>Sar</taxon>
        <taxon>Rhizaria</taxon>
        <taxon>Retaria</taxon>
        <taxon>Foraminifera</taxon>
        <taxon>Monothalamids</taxon>
        <taxon>Reticulomyxidae</taxon>
        <taxon>Reticulomyxa</taxon>
    </lineage>
</organism>
<feature type="compositionally biased region" description="Basic and acidic residues" evidence="1">
    <location>
        <begin position="272"/>
        <end position="295"/>
    </location>
</feature>
<protein>
    <submittedName>
        <fullName evidence="2">Uncharacterized protein</fullName>
    </submittedName>
</protein>